<keyword evidence="2" id="KW-0547">Nucleotide-binding</keyword>
<dbReference type="InterPro" id="IPR003593">
    <property type="entry name" value="AAA+_ATPase"/>
</dbReference>
<dbReference type="CDD" id="cd19481">
    <property type="entry name" value="RecA-like_protease"/>
    <property type="match status" value="1"/>
</dbReference>
<evidence type="ECO:0000259" key="4">
    <source>
        <dbReference type="SMART" id="SM00382"/>
    </source>
</evidence>
<organism evidence="5 6">
    <name type="scientific">Streptomyces poriferorum</name>
    <dbReference type="NCBI Taxonomy" id="2798799"/>
    <lineage>
        <taxon>Bacteria</taxon>
        <taxon>Bacillati</taxon>
        <taxon>Actinomycetota</taxon>
        <taxon>Actinomycetes</taxon>
        <taxon>Kitasatosporales</taxon>
        <taxon>Streptomycetaceae</taxon>
        <taxon>Streptomyces</taxon>
    </lineage>
</organism>
<dbReference type="InterPro" id="IPR027417">
    <property type="entry name" value="P-loop_NTPase"/>
</dbReference>
<dbReference type="Pfam" id="PF22977">
    <property type="entry name" value="WHD"/>
    <property type="match status" value="1"/>
</dbReference>
<name>A0ABY9III0_9ACTN</name>
<reference evidence="5 6" key="1">
    <citation type="submission" date="2023-03" db="EMBL/GenBank/DDBJ databases">
        <title>Isolation and description of six Streptomyces strains from soil environments, able to metabolize different microbial glucans.</title>
        <authorList>
            <person name="Widen T."/>
            <person name="Larsbrink J."/>
        </authorList>
    </citation>
    <scope>NUCLEOTIDE SEQUENCE [LARGE SCALE GENOMIC DNA]</scope>
    <source>
        <strain evidence="5 6">Alt2</strain>
    </source>
</reference>
<dbReference type="EMBL" id="CP120988">
    <property type="protein sequence ID" value="WLQ54431.1"/>
    <property type="molecule type" value="Genomic_DNA"/>
</dbReference>
<dbReference type="Proteomes" id="UP001235744">
    <property type="component" value="Chromosome"/>
</dbReference>
<feature type="domain" description="AAA+ ATPase" evidence="4">
    <location>
        <begin position="465"/>
        <end position="597"/>
    </location>
</feature>
<evidence type="ECO:0000256" key="2">
    <source>
        <dbReference type="ARBA" id="ARBA00022741"/>
    </source>
</evidence>
<accession>A0ABY9III0</accession>
<evidence type="ECO:0000256" key="3">
    <source>
        <dbReference type="ARBA" id="ARBA00022840"/>
    </source>
</evidence>
<dbReference type="SMART" id="SM00382">
    <property type="entry name" value="AAA"/>
    <property type="match status" value="1"/>
</dbReference>
<dbReference type="PANTHER" id="PTHR23073">
    <property type="entry name" value="26S PROTEASOME REGULATORY SUBUNIT"/>
    <property type="match status" value="1"/>
</dbReference>
<comment type="similarity">
    <text evidence="1">Belongs to the AAA ATPase family.</text>
</comment>
<dbReference type="RefSeq" id="WP_306105637.1">
    <property type="nucleotide sequence ID" value="NZ_CP120988.1"/>
</dbReference>
<dbReference type="Pfam" id="PF00004">
    <property type="entry name" value="AAA"/>
    <property type="match status" value="1"/>
</dbReference>
<dbReference type="InterPro" id="IPR050221">
    <property type="entry name" value="26S_Proteasome_ATPase"/>
</dbReference>
<dbReference type="InterPro" id="IPR054472">
    <property type="entry name" value="WHD"/>
</dbReference>
<keyword evidence="6" id="KW-1185">Reference proteome</keyword>
<dbReference type="InterPro" id="IPR003959">
    <property type="entry name" value="ATPase_AAA_core"/>
</dbReference>
<gene>
    <name evidence="5" type="ORF">P8A19_02765</name>
</gene>
<evidence type="ECO:0000313" key="5">
    <source>
        <dbReference type="EMBL" id="WLQ54431.1"/>
    </source>
</evidence>
<sequence>MTPPDHPAEDLNLRHLLARAVGVEQRIRHAVEARRSTDPDPQDAFRGLYLTDENIARLLDVEGARGFPDPIGTDTAPAADGDSRLASLEAGFGLTALDIEILLIALVPDLDERFEAFYGYLNDDVTRRRPSIGLALGLCGLSPADAVARGRLAARAPLRHAGLLLAEDLDRPFLSRALRVPDRVTAHLLGDDTRDPRLADLLAPWHAVEGVGDPAPLARVLADGLPLAYLSEDQGGAGTALAASALALAGHGVLGLDLARLAQDPAPADAVRSLVREARLTDAGLVCAPLDALSREHPHLLRLLTATPVPTVIVGRVPWDASWSTVPPLLLHAPRVEPSARGALWADAYRRTTSAPLPDAVDPDHLLAPFLLTPEQVTGAARSAAQTAQLDGGTLTPGHVRQGARAQNAAGLDRLARRIEPTVNWHDLVLPPDAHAQLRELTARARHRDRVLGEWGMRPGGGRGRGVSALFAGDSGTGKTMSAEVIAADLGLDLYTVDLATVIDKYVGETEKNLERIFTEAAGVNGVLLFDEADAIFGKRSDVKDAHDRYANVESAYLLQRMESFDGLAILATNLRANLDDAFTRRLDLVVDFPVPDPEQRLLLWERCLGPLLPRGTDLDLAFCAENFELAGGNIRSIAVTAAYLAADTGGAVTMTTLIHAIQREYQKLGRLTLASEFGPYLGLVQG</sequence>
<protein>
    <submittedName>
        <fullName evidence="5">ATP-binding protein</fullName>
    </submittedName>
</protein>
<dbReference type="GO" id="GO:0005524">
    <property type="term" value="F:ATP binding"/>
    <property type="evidence" value="ECO:0007669"/>
    <property type="project" value="UniProtKB-KW"/>
</dbReference>
<dbReference type="Gene3D" id="3.40.50.300">
    <property type="entry name" value="P-loop containing nucleotide triphosphate hydrolases"/>
    <property type="match status" value="1"/>
</dbReference>
<proteinExistence type="inferred from homology"/>
<evidence type="ECO:0000256" key="1">
    <source>
        <dbReference type="ARBA" id="ARBA00006914"/>
    </source>
</evidence>
<evidence type="ECO:0000313" key="6">
    <source>
        <dbReference type="Proteomes" id="UP001235744"/>
    </source>
</evidence>
<dbReference type="SUPFAM" id="SSF52540">
    <property type="entry name" value="P-loop containing nucleoside triphosphate hydrolases"/>
    <property type="match status" value="1"/>
</dbReference>
<keyword evidence="3 5" id="KW-0067">ATP-binding</keyword>